<sequence>MPGKPIQSLLTSVTACFMVLVSPAYGAITLEKLKVNTLRSLTKETSYLIPADIPLKLLTQLSPESRALNMFGNYMRLCNRRLGDLKLWITPLSEPNGFRIKFKTASVAFLSPLSVGFLRQLEDLQLTHIDIYPIKVSPKTIRPVIALRTRQKNYFIKIDRDFLFDSQPNDEHILLSSVLYSWVDHEAMMFIFMAIKELNSQILTDTPESSSELDDKTLILKCRSRKNSFYQYVPYQRQYMDRLFTSQPAHYFALYTSRSELPGADKGLFSLDNIPAGKTVALVSGQITSSKRKHRLLGRHSVFITSTNESGKSSITTITPPEELACRWINKACNIEDEALSPEPNITMRTLGTLDGKIPVTQLVSLKPIPAHQELLFSYDSLLDPKPPIPVESTSTVGITPKAPILPPLQSVPVISK</sequence>
<reference evidence="2 3" key="1">
    <citation type="submission" date="2017-03" db="EMBL/GenBank/DDBJ databases">
        <authorList>
            <person name="Afonso C.L."/>
            <person name="Miller P.J."/>
            <person name="Scott M.A."/>
            <person name="Spackman E."/>
            <person name="Goraichik I."/>
            <person name="Dimitrov K.M."/>
            <person name="Suarez D.L."/>
            <person name="Swayne D.E."/>
        </authorList>
    </citation>
    <scope>NUCLEOTIDE SEQUENCE [LARGE SCALE GENOMIC DNA]</scope>
    <source>
        <strain evidence="2">SB41UT1</strain>
    </source>
</reference>
<evidence type="ECO:0000313" key="2">
    <source>
        <dbReference type="EMBL" id="SMA39099.1"/>
    </source>
</evidence>
<name>A0A1X7AG10_9GAMM</name>
<dbReference type="EMBL" id="FWPT01000002">
    <property type="protein sequence ID" value="SMA39099.1"/>
    <property type="molecule type" value="Genomic_DNA"/>
</dbReference>
<dbReference type="PROSITE" id="PS51257">
    <property type="entry name" value="PROKAR_LIPOPROTEIN"/>
    <property type="match status" value="1"/>
</dbReference>
<protein>
    <recommendedName>
        <fullName evidence="1">SET domain-containing protein</fullName>
    </recommendedName>
</protein>
<dbReference type="Gene3D" id="2.170.270.10">
    <property type="entry name" value="SET domain"/>
    <property type="match status" value="1"/>
</dbReference>
<organism evidence="2 3">
    <name type="scientific">Parendozoicomonas haliclonae</name>
    <dbReference type="NCBI Taxonomy" id="1960125"/>
    <lineage>
        <taxon>Bacteria</taxon>
        <taxon>Pseudomonadati</taxon>
        <taxon>Pseudomonadota</taxon>
        <taxon>Gammaproteobacteria</taxon>
        <taxon>Oceanospirillales</taxon>
        <taxon>Endozoicomonadaceae</taxon>
        <taxon>Parendozoicomonas</taxon>
    </lineage>
</organism>
<dbReference type="AlphaFoldDB" id="A0A1X7AG10"/>
<dbReference type="SUPFAM" id="SSF82199">
    <property type="entry name" value="SET domain"/>
    <property type="match status" value="1"/>
</dbReference>
<proteinExistence type="predicted"/>
<feature type="domain" description="SET" evidence="1">
    <location>
        <begin position="252"/>
        <end position="380"/>
    </location>
</feature>
<keyword evidence="3" id="KW-1185">Reference proteome</keyword>
<dbReference type="PROSITE" id="PS50280">
    <property type="entry name" value="SET"/>
    <property type="match status" value="1"/>
</dbReference>
<dbReference type="RefSeq" id="WP_165767155.1">
    <property type="nucleotide sequence ID" value="NZ_FWPT01000002.1"/>
</dbReference>
<evidence type="ECO:0000313" key="3">
    <source>
        <dbReference type="Proteomes" id="UP000196573"/>
    </source>
</evidence>
<accession>A0A1X7AG10</accession>
<evidence type="ECO:0000259" key="1">
    <source>
        <dbReference type="PROSITE" id="PS50280"/>
    </source>
</evidence>
<dbReference type="InterPro" id="IPR001214">
    <property type="entry name" value="SET_dom"/>
</dbReference>
<dbReference type="InterPro" id="IPR046341">
    <property type="entry name" value="SET_dom_sf"/>
</dbReference>
<dbReference type="Proteomes" id="UP000196573">
    <property type="component" value="Unassembled WGS sequence"/>
</dbReference>
<gene>
    <name evidence="2" type="ORF">EHSB41UT_00970</name>
</gene>